<evidence type="ECO:0000313" key="4">
    <source>
        <dbReference type="Proteomes" id="UP000007800"/>
    </source>
</evidence>
<dbReference type="GeneID" id="9043578"/>
<dbReference type="RefSeq" id="XP_002767786.1">
    <property type="nucleotide sequence ID" value="XM_002767740.1"/>
</dbReference>
<keyword evidence="1" id="KW-0862">Zinc</keyword>
<dbReference type="InterPro" id="IPR007527">
    <property type="entry name" value="Znf_SWIM"/>
</dbReference>
<evidence type="ECO:0000259" key="2">
    <source>
        <dbReference type="PROSITE" id="PS50966"/>
    </source>
</evidence>
<organism evidence="4">
    <name type="scientific">Perkinsus marinus (strain ATCC 50983 / TXsc)</name>
    <dbReference type="NCBI Taxonomy" id="423536"/>
    <lineage>
        <taxon>Eukaryota</taxon>
        <taxon>Sar</taxon>
        <taxon>Alveolata</taxon>
        <taxon>Perkinsozoa</taxon>
        <taxon>Perkinsea</taxon>
        <taxon>Perkinsida</taxon>
        <taxon>Perkinsidae</taxon>
        <taxon>Perkinsus</taxon>
    </lineage>
</organism>
<dbReference type="InParanoid" id="C5LS32"/>
<evidence type="ECO:0000256" key="1">
    <source>
        <dbReference type="PROSITE-ProRule" id="PRU00325"/>
    </source>
</evidence>
<protein>
    <recommendedName>
        <fullName evidence="2">SWIM-type domain-containing protein</fullName>
    </recommendedName>
</protein>
<dbReference type="PROSITE" id="PS50966">
    <property type="entry name" value="ZF_SWIM"/>
    <property type="match status" value="1"/>
</dbReference>
<reference evidence="3 4" key="1">
    <citation type="submission" date="2008-07" db="EMBL/GenBank/DDBJ databases">
        <authorList>
            <person name="El-Sayed N."/>
            <person name="Caler E."/>
            <person name="Inman J."/>
            <person name="Amedeo P."/>
            <person name="Hass B."/>
            <person name="Wortman J."/>
        </authorList>
    </citation>
    <scope>NUCLEOTIDE SEQUENCE [LARGE SCALE GENOMIC DNA]</scope>
    <source>
        <strain evidence="4">ATCC 50983 / TXsc</strain>
    </source>
</reference>
<keyword evidence="1" id="KW-0863">Zinc-finger</keyword>
<gene>
    <name evidence="3" type="ORF">Pmar_PMAR018388</name>
</gene>
<accession>C5LS32</accession>
<dbReference type="OrthoDB" id="10445672at2759"/>
<evidence type="ECO:0000313" key="3">
    <source>
        <dbReference type="EMBL" id="EER00504.1"/>
    </source>
</evidence>
<name>C5LS32_PERM5</name>
<dbReference type="EMBL" id="GG685006">
    <property type="protein sequence ID" value="EER00504.1"/>
    <property type="molecule type" value="Genomic_DNA"/>
</dbReference>
<dbReference type="GO" id="GO:0008270">
    <property type="term" value="F:zinc ion binding"/>
    <property type="evidence" value="ECO:0007669"/>
    <property type="project" value="UniProtKB-KW"/>
</dbReference>
<keyword evidence="4" id="KW-1185">Reference proteome</keyword>
<keyword evidence="1" id="KW-0479">Metal-binding</keyword>
<feature type="domain" description="SWIM-type" evidence="2">
    <location>
        <begin position="78"/>
        <end position="136"/>
    </location>
</feature>
<dbReference type="OMA" id="NIWINEA"/>
<dbReference type="AlphaFoldDB" id="C5LS32"/>
<sequence length="158" mass="18438">MQVCTDYGRRIEANLRAFNDDGKLERKYAIEGGKWTRTKSAKNIWINEAQTRYYLPSHQLVTGCREGSSELERVISEFEVKYESDSTEAWESWDELQYLMRNIFVIERCKPHYECTCPQGRTGVCKHVIGVYLLENKLKGYNWKEFTLPGGSPEGKPR</sequence>
<dbReference type="Proteomes" id="UP000007800">
    <property type="component" value="Unassembled WGS sequence"/>
</dbReference>
<proteinExistence type="predicted"/>